<protein>
    <submittedName>
        <fullName evidence="3">Uncharacterized protein</fullName>
    </submittedName>
</protein>
<evidence type="ECO:0000256" key="1">
    <source>
        <dbReference type="SAM" id="MobiDB-lite"/>
    </source>
</evidence>
<keyword evidence="2" id="KW-0732">Signal</keyword>
<dbReference type="PROSITE" id="PS51318">
    <property type="entry name" value="TAT"/>
    <property type="match status" value="1"/>
</dbReference>
<dbReference type="Proteomes" id="UP001596263">
    <property type="component" value="Unassembled WGS sequence"/>
</dbReference>
<proteinExistence type="predicted"/>
<comment type="caution">
    <text evidence="3">The sequence shown here is derived from an EMBL/GenBank/DDBJ whole genome shotgun (WGS) entry which is preliminary data.</text>
</comment>
<evidence type="ECO:0000313" key="4">
    <source>
        <dbReference type="Proteomes" id="UP001596263"/>
    </source>
</evidence>
<keyword evidence="4" id="KW-1185">Reference proteome</keyword>
<dbReference type="InterPro" id="IPR006311">
    <property type="entry name" value="TAT_signal"/>
</dbReference>
<reference evidence="4" key="1">
    <citation type="journal article" date="2019" name="Int. J. Syst. Evol. Microbiol.">
        <title>The Global Catalogue of Microorganisms (GCM) 10K type strain sequencing project: providing services to taxonomists for standard genome sequencing and annotation.</title>
        <authorList>
            <consortium name="The Broad Institute Genomics Platform"/>
            <consortium name="The Broad Institute Genome Sequencing Center for Infectious Disease"/>
            <person name="Wu L."/>
            <person name="Ma J."/>
        </authorList>
    </citation>
    <scope>NUCLEOTIDE SEQUENCE [LARGE SCALE GENOMIC DNA]</scope>
    <source>
        <strain evidence="4">KCTC 42586</strain>
    </source>
</reference>
<evidence type="ECO:0000256" key="2">
    <source>
        <dbReference type="SAM" id="SignalP"/>
    </source>
</evidence>
<feature type="region of interest" description="Disordered" evidence="1">
    <location>
        <begin position="41"/>
        <end position="76"/>
    </location>
</feature>
<gene>
    <name evidence="3" type="ORF">ACFPQ9_39725</name>
</gene>
<evidence type="ECO:0000313" key="3">
    <source>
        <dbReference type="EMBL" id="MFC5219960.1"/>
    </source>
</evidence>
<accession>A0ABW0CVH4</accession>
<dbReference type="EMBL" id="JBHSKM010000044">
    <property type="protein sequence ID" value="MFC5219960.1"/>
    <property type="molecule type" value="Genomic_DNA"/>
</dbReference>
<feature type="chain" id="PRO_5045456753" evidence="2">
    <location>
        <begin position="33"/>
        <end position="670"/>
    </location>
</feature>
<organism evidence="3 4">
    <name type="scientific">Streptomyces coerulescens</name>
    <dbReference type="NCBI Taxonomy" id="29304"/>
    <lineage>
        <taxon>Bacteria</taxon>
        <taxon>Bacillati</taxon>
        <taxon>Actinomycetota</taxon>
        <taxon>Actinomycetes</taxon>
        <taxon>Kitasatosporales</taxon>
        <taxon>Streptomycetaceae</taxon>
        <taxon>Streptomyces</taxon>
    </lineage>
</organism>
<name>A0ABW0CVH4_STRCD</name>
<sequence length="670" mass="71540">MSGSLLGRRRILSKLALGACSILLLGSGGVAAAADSGDGTPDWDYAPSSRPAAGPEALAKANDNRPVSGKNLRAGPPFTKDSAGVWQANRTNVTLRNTVTDADGDAANLTFQVYTTDAAGNPKDQVKLTDPDTGQPAAYGVIVSDFVTSGGTAQVTIRYGDLKPNTTYAFRTSAYDGSLYETNWSSWAKFHTRGRAVSITLPEPKKDAPAVNQDGYQEPQKIAQPSIEAVPPTDPPIGRSASDGWNCGELNETTGIQPCSRLVPDSSKKIRDALTKGTNGVRAPLPHLVDWCANLAGSHIKRYEACVGSFNYEYEGIVIKDGRPTGEVLNASWAVGQEVKLAGTSATFTQQLVLVPVAIDPKFGSVTLNVEFDCLLADRCSNGPQSWNGALVWTGADPFSHSAVGKIDHTWNAANNADTLNLSTKITAYSPVATAAAMRWQADGAQIRCDKISSTTPGCTFYKYIPTWVMNFAKTPPAVAHAWLMQAKLPNHPGSEAAKKPLFYLPAASKNAHNRDPDDNRKVICPDGWAATYGNPEATTVPEISAGDKASCDEFAYASTYNSGGMPASMGGMNEVDTGNDCVQTYATRVKQGEWHLYDDLRAAAPTWKEVCGRSAMSGWINSTSMGGAFSSGFSTKYRMLDKDPYWVDFPQFAHCDASKVTVACTVPKP</sequence>
<dbReference type="RefSeq" id="WP_380864329.1">
    <property type="nucleotide sequence ID" value="NZ_JBHSKM010000044.1"/>
</dbReference>
<feature type="signal peptide" evidence="2">
    <location>
        <begin position="1"/>
        <end position="32"/>
    </location>
</feature>